<evidence type="ECO:0000313" key="2">
    <source>
        <dbReference type="EMBL" id="KAK5839660.1"/>
    </source>
</evidence>
<dbReference type="InterPro" id="IPR036397">
    <property type="entry name" value="RNaseH_sf"/>
</dbReference>
<dbReference type="PANTHER" id="PTHR47723:SF19">
    <property type="entry name" value="POLYNUCLEOTIDYL TRANSFERASE, RIBONUCLEASE H-LIKE SUPERFAMILY PROTEIN"/>
    <property type="match status" value="1"/>
</dbReference>
<keyword evidence="3" id="KW-1185">Reference proteome</keyword>
<dbReference type="Gene3D" id="3.30.420.10">
    <property type="entry name" value="Ribonuclease H-like superfamily/Ribonuclease H"/>
    <property type="match status" value="1"/>
</dbReference>
<proteinExistence type="predicted"/>
<evidence type="ECO:0000259" key="1">
    <source>
        <dbReference type="Pfam" id="PF13456"/>
    </source>
</evidence>
<name>A0ABR0QKE4_GOSAR</name>
<comment type="caution">
    <text evidence="2">The sequence shown here is derived from an EMBL/GenBank/DDBJ whole genome shotgun (WGS) entry which is preliminary data.</text>
</comment>
<dbReference type="InterPro" id="IPR044730">
    <property type="entry name" value="RNase_H-like_dom_plant"/>
</dbReference>
<gene>
    <name evidence="2" type="ORF">PVK06_008485</name>
</gene>
<dbReference type="Pfam" id="PF13456">
    <property type="entry name" value="RVT_3"/>
    <property type="match status" value="1"/>
</dbReference>
<dbReference type="InterPro" id="IPR053151">
    <property type="entry name" value="RNase_H-like"/>
</dbReference>
<organism evidence="2 3">
    <name type="scientific">Gossypium arboreum</name>
    <name type="common">Tree cotton</name>
    <name type="synonym">Gossypium nanking</name>
    <dbReference type="NCBI Taxonomy" id="29729"/>
    <lineage>
        <taxon>Eukaryota</taxon>
        <taxon>Viridiplantae</taxon>
        <taxon>Streptophyta</taxon>
        <taxon>Embryophyta</taxon>
        <taxon>Tracheophyta</taxon>
        <taxon>Spermatophyta</taxon>
        <taxon>Magnoliopsida</taxon>
        <taxon>eudicotyledons</taxon>
        <taxon>Gunneridae</taxon>
        <taxon>Pentapetalae</taxon>
        <taxon>rosids</taxon>
        <taxon>malvids</taxon>
        <taxon>Malvales</taxon>
        <taxon>Malvaceae</taxon>
        <taxon>Malvoideae</taxon>
        <taxon>Gossypium</taxon>
    </lineage>
</organism>
<dbReference type="SUPFAM" id="SSF53098">
    <property type="entry name" value="Ribonuclease H-like"/>
    <property type="match status" value="1"/>
</dbReference>
<protein>
    <recommendedName>
        <fullName evidence="1">RNase H type-1 domain-containing protein</fullName>
    </recommendedName>
</protein>
<accession>A0ABR0QKE4</accession>
<dbReference type="Proteomes" id="UP001358586">
    <property type="component" value="Chromosome 3"/>
</dbReference>
<dbReference type="InterPro" id="IPR012337">
    <property type="entry name" value="RNaseH-like_sf"/>
</dbReference>
<dbReference type="EMBL" id="JARKNE010000003">
    <property type="protein sequence ID" value="KAK5839660.1"/>
    <property type="molecule type" value="Genomic_DNA"/>
</dbReference>
<dbReference type="PANTHER" id="PTHR47723">
    <property type="entry name" value="OS05G0353850 PROTEIN"/>
    <property type="match status" value="1"/>
</dbReference>
<feature type="domain" description="RNase H type-1" evidence="1">
    <location>
        <begin position="77"/>
        <end position="189"/>
    </location>
</feature>
<dbReference type="InterPro" id="IPR002156">
    <property type="entry name" value="RNaseH_domain"/>
</dbReference>
<sequence>MRLELLASVISPFTCIYSCLYQHRKQISISDQKIHFLLSFSSLSILSFYYFRSSITKKWEKPPKGSIKINFDITVNGNRMGYGVVIRDDEGFLLRGGGGFIDGRISVQEAECIALERSIKVAGQLNIHGDVLFETDNAGLVNKMNKCDMDITIIGARIKACKDAFNLFKSANLASLKRLCNNVADFICTKICSEAKMWFFYMDYPKEIHNVVINDVT</sequence>
<dbReference type="CDD" id="cd06222">
    <property type="entry name" value="RNase_H_like"/>
    <property type="match status" value="1"/>
</dbReference>
<reference evidence="2 3" key="1">
    <citation type="submission" date="2023-03" db="EMBL/GenBank/DDBJ databases">
        <title>WGS of Gossypium arboreum.</title>
        <authorList>
            <person name="Yu D."/>
        </authorList>
    </citation>
    <scope>NUCLEOTIDE SEQUENCE [LARGE SCALE GENOMIC DNA]</scope>
    <source>
        <tissue evidence="2">Leaf</tissue>
    </source>
</reference>
<evidence type="ECO:0000313" key="3">
    <source>
        <dbReference type="Proteomes" id="UP001358586"/>
    </source>
</evidence>